<dbReference type="Proteomes" id="UP000730482">
    <property type="component" value="Unassembled WGS sequence"/>
</dbReference>
<organism evidence="3 4">
    <name type="scientific">Catenulispora pinistramenti</name>
    <dbReference type="NCBI Taxonomy" id="2705254"/>
    <lineage>
        <taxon>Bacteria</taxon>
        <taxon>Bacillati</taxon>
        <taxon>Actinomycetota</taxon>
        <taxon>Actinomycetes</taxon>
        <taxon>Catenulisporales</taxon>
        <taxon>Catenulisporaceae</taxon>
        <taxon>Catenulispora</taxon>
    </lineage>
</organism>
<comment type="similarity">
    <text evidence="1">Belongs to the CapA family.</text>
</comment>
<dbReference type="RefSeq" id="WP_212011709.1">
    <property type="nucleotide sequence ID" value="NZ_JAAFYZ010000085.1"/>
</dbReference>
<sequence length="346" mass="36705">MSQILMLAGDVNLQGRTDPASAFQHVRDLLATADVRFVNLEGVLCGPGQDPQTPDIAHKPNWRHSAPEMVEGLAAAGIDAVSVANNVTFPPKAMLTGLSTLDSAGIAHCGAGADLSAAHRPVVSERDGVRFGFLAYTAICWPFGMAAGPQTPGVATLRASTSYVPDLRSAEVPGRPPRVLTEPYPHELAAMVRDVEALRTGCDVLVLSCHWGVAGDEVCDYQRTIGRAAIDAGADLVMGHGPHSVQGIELHRGRPIFYSLGNFVFDWPAMAGRHLDGLVLHCGIEDRRLRSVQVHPVRRGEDNDVRPLSGDDARAALSRLATLSASLSSPKDVLGLLDSEGLLTLG</sequence>
<dbReference type="PANTHER" id="PTHR33393:SF13">
    <property type="entry name" value="PGA BIOSYNTHESIS PROTEIN CAPA"/>
    <property type="match status" value="1"/>
</dbReference>
<dbReference type="SMART" id="SM00854">
    <property type="entry name" value="PGA_cap"/>
    <property type="match status" value="1"/>
</dbReference>
<dbReference type="InterPro" id="IPR019079">
    <property type="entry name" value="Capsule_synth_CapA"/>
</dbReference>
<dbReference type="InterPro" id="IPR052169">
    <property type="entry name" value="CW_Biosynth-Accessory"/>
</dbReference>
<name>A0ABS5KUZ9_9ACTN</name>
<comment type="caution">
    <text evidence="3">The sequence shown here is derived from an EMBL/GenBank/DDBJ whole genome shotgun (WGS) entry which is preliminary data.</text>
</comment>
<evidence type="ECO:0000313" key="3">
    <source>
        <dbReference type="EMBL" id="MBS2549893.1"/>
    </source>
</evidence>
<evidence type="ECO:0000313" key="4">
    <source>
        <dbReference type="Proteomes" id="UP000730482"/>
    </source>
</evidence>
<accession>A0ABS5KUZ9</accession>
<gene>
    <name evidence="3" type="ORF">KGQ19_23795</name>
</gene>
<dbReference type="CDD" id="cd07381">
    <property type="entry name" value="MPP_CapA"/>
    <property type="match status" value="1"/>
</dbReference>
<protein>
    <submittedName>
        <fullName evidence="3">CapA family protein</fullName>
    </submittedName>
</protein>
<evidence type="ECO:0000259" key="2">
    <source>
        <dbReference type="SMART" id="SM00854"/>
    </source>
</evidence>
<dbReference type="Pfam" id="PF09587">
    <property type="entry name" value="PGA_cap"/>
    <property type="match status" value="1"/>
</dbReference>
<dbReference type="SUPFAM" id="SSF56300">
    <property type="entry name" value="Metallo-dependent phosphatases"/>
    <property type="match status" value="1"/>
</dbReference>
<proteinExistence type="inferred from homology"/>
<dbReference type="Gene3D" id="3.60.21.10">
    <property type="match status" value="1"/>
</dbReference>
<feature type="domain" description="Capsule synthesis protein CapA" evidence="2">
    <location>
        <begin position="4"/>
        <end position="267"/>
    </location>
</feature>
<dbReference type="InterPro" id="IPR029052">
    <property type="entry name" value="Metallo-depent_PP-like"/>
</dbReference>
<keyword evidence="4" id="KW-1185">Reference proteome</keyword>
<reference evidence="3 4" key="1">
    <citation type="submission" date="2020-02" db="EMBL/GenBank/DDBJ databases">
        <title>Acidophilic actinobacteria isolated from forest soil.</title>
        <authorList>
            <person name="Golinska P."/>
        </authorList>
    </citation>
    <scope>NUCLEOTIDE SEQUENCE [LARGE SCALE GENOMIC DNA]</scope>
    <source>
        <strain evidence="3 4">NL8</strain>
    </source>
</reference>
<dbReference type="PANTHER" id="PTHR33393">
    <property type="entry name" value="POLYGLUTAMINE SYNTHESIS ACCESSORY PROTEIN RV0574C-RELATED"/>
    <property type="match status" value="1"/>
</dbReference>
<evidence type="ECO:0000256" key="1">
    <source>
        <dbReference type="ARBA" id="ARBA00005662"/>
    </source>
</evidence>
<dbReference type="EMBL" id="JAAFYZ010000085">
    <property type="protein sequence ID" value="MBS2549893.1"/>
    <property type="molecule type" value="Genomic_DNA"/>
</dbReference>